<comment type="caution">
    <text evidence="1">The sequence shown here is derived from an EMBL/GenBank/DDBJ whole genome shotgun (WGS) entry which is preliminary data.</text>
</comment>
<evidence type="ECO:0000313" key="1">
    <source>
        <dbReference type="EMBL" id="TVZ74777.1"/>
    </source>
</evidence>
<reference evidence="1 2" key="1">
    <citation type="submission" date="2019-06" db="EMBL/GenBank/DDBJ databases">
        <title>Pac Bio to generate improved reference genome sequences for organisms with transposon mutant libraries (support for FEBA project).</title>
        <authorList>
            <person name="Blow M."/>
        </authorList>
    </citation>
    <scope>NUCLEOTIDE SEQUENCE [LARGE SCALE GENOMIC DNA]</scope>
    <source>
        <strain evidence="1 2">USDA 1844</strain>
    </source>
</reference>
<accession>A0A559TJP4</accession>
<dbReference type="Proteomes" id="UP000319824">
    <property type="component" value="Unassembled WGS sequence"/>
</dbReference>
<name>A0A559TJP4_9HYPH</name>
<dbReference type="EMBL" id="VISO01000001">
    <property type="protein sequence ID" value="TVZ74777.1"/>
    <property type="molecule type" value="Genomic_DNA"/>
</dbReference>
<dbReference type="RefSeq" id="WP_022719298.1">
    <property type="nucleotide sequence ID" value="NZ_ATTQ01000052.1"/>
</dbReference>
<evidence type="ECO:0000313" key="2">
    <source>
        <dbReference type="Proteomes" id="UP000319824"/>
    </source>
</evidence>
<proteinExistence type="predicted"/>
<protein>
    <recommendedName>
        <fullName evidence="3">CHAP domain-containing protein</fullName>
    </recommendedName>
</protein>
<sequence>MATEIPSDVEKLLDPTMNKKLFETVTVGKATYYFIDQYDDDGGEPVIVRSLPGASPMLVDDILAEDDATGGGATGSFSPQLQERLKAIRGEFDDAVDDTAGGAAPLSQAEVNKRLRAKAMKCADRNDPEHLSSRDAPGTDHGNLACAWAVNQVAKKALGREIGGGLATANMVVVLRDKHKRATDLVSGCVIISPTVTRLNGTRNIGHVGIVGEVNTADKDQTKIYSNSSGAAEFQQNFTYARWRGKYKDDKGLSVEFFELDPQRFPNAGT</sequence>
<organism evidence="1 2">
    <name type="scientific">Rhizobium mongolense USDA 1844</name>
    <dbReference type="NCBI Taxonomy" id="1079460"/>
    <lineage>
        <taxon>Bacteria</taxon>
        <taxon>Pseudomonadati</taxon>
        <taxon>Pseudomonadota</taxon>
        <taxon>Alphaproteobacteria</taxon>
        <taxon>Hyphomicrobiales</taxon>
        <taxon>Rhizobiaceae</taxon>
        <taxon>Rhizobium/Agrobacterium group</taxon>
        <taxon>Rhizobium</taxon>
    </lineage>
</organism>
<dbReference type="AlphaFoldDB" id="A0A559TJP4"/>
<evidence type="ECO:0008006" key="3">
    <source>
        <dbReference type="Google" id="ProtNLM"/>
    </source>
</evidence>
<gene>
    <name evidence="1" type="ORF">BCL32_0089</name>
</gene>